<dbReference type="Gene3D" id="2.40.128.20">
    <property type="match status" value="1"/>
</dbReference>
<gene>
    <name evidence="2" type="ORF">CLUMA_CG005352</name>
</gene>
<accession>A0A1J1HVY0</accession>
<reference evidence="2 3" key="1">
    <citation type="submission" date="2015-04" db="EMBL/GenBank/DDBJ databases">
        <authorList>
            <person name="Syromyatnikov M.Y."/>
            <person name="Popov V.N."/>
        </authorList>
    </citation>
    <scope>NUCLEOTIDE SEQUENCE [LARGE SCALE GENOMIC DNA]</scope>
</reference>
<evidence type="ECO:0000256" key="1">
    <source>
        <dbReference type="SAM" id="SignalP"/>
    </source>
</evidence>
<feature type="chain" id="PRO_5012610903" evidence="1">
    <location>
        <begin position="22"/>
        <end position="198"/>
    </location>
</feature>
<dbReference type="SUPFAM" id="SSF50814">
    <property type="entry name" value="Lipocalins"/>
    <property type="match status" value="1"/>
</dbReference>
<dbReference type="InterPro" id="IPR012674">
    <property type="entry name" value="Calycin"/>
</dbReference>
<dbReference type="EMBL" id="CVRI01000021">
    <property type="protein sequence ID" value="CRK91706.1"/>
    <property type="molecule type" value="Genomic_DNA"/>
</dbReference>
<keyword evidence="3" id="KW-1185">Reference proteome</keyword>
<evidence type="ECO:0000313" key="2">
    <source>
        <dbReference type="EMBL" id="CRK91706.1"/>
    </source>
</evidence>
<evidence type="ECO:0000313" key="3">
    <source>
        <dbReference type="Proteomes" id="UP000183832"/>
    </source>
</evidence>
<dbReference type="OrthoDB" id="7799086at2759"/>
<name>A0A1J1HVY0_9DIPT</name>
<feature type="signal peptide" evidence="1">
    <location>
        <begin position="1"/>
        <end position="21"/>
    </location>
</feature>
<protein>
    <submittedName>
        <fullName evidence="2">CLUMA_CG005352, isoform A</fullName>
    </submittedName>
</protein>
<keyword evidence="1" id="KW-0732">Signal</keyword>
<proteinExistence type="predicted"/>
<dbReference type="Proteomes" id="UP000183832">
    <property type="component" value="Unassembled WGS sequence"/>
</dbReference>
<organism evidence="2 3">
    <name type="scientific">Clunio marinus</name>
    <dbReference type="NCBI Taxonomy" id="568069"/>
    <lineage>
        <taxon>Eukaryota</taxon>
        <taxon>Metazoa</taxon>
        <taxon>Ecdysozoa</taxon>
        <taxon>Arthropoda</taxon>
        <taxon>Hexapoda</taxon>
        <taxon>Insecta</taxon>
        <taxon>Pterygota</taxon>
        <taxon>Neoptera</taxon>
        <taxon>Endopterygota</taxon>
        <taxon>Diptera</taxon>
        <taxon>Nematocera</taxon>
        <taxon>Chironomoidea</taxon>
        <taxon>Chironomidae</taxon>
        <taxon>Clunio</taxon>
    </lineage>
</organism>
<dbReference type="AlphaFoldDB" id="A0A1J1HVY0"/>
<sequence>MGHLIFGLVLTFISLSEVTCGRAPAPSVHVPYQKSCEDFCVTSSVVTIDQIKGIYYMVKMIPHFFLENVSCTYLNVSRELVDGGKYFEAVSVVDGNKRRNFGFLNITDNLIDISYTDLNLPLSGQIISFNADIIAVVYCHDCGFYRKEDAGVYVNIFSNLLHIDYEDLKPIRKALQDCGIPFNALQKVDQHHCRSRKC</sequence>